<feature type="transmembrane region" description="Helical" evidence="1">
    <location>
        <begin position="36"/>
        <end position="57"/>
    </location>
</feature>
<comment type="caution">
    <text evidence="2">The sequence shown here is derived from an EMBL/GenBank/DDBJ whole genome shotgun (WGS) entry which is preliminary data.</text>
</comment>
<keyword evidence="1" id="KW-0472">Membrane</keyword>
<accession>A0ABQ3GM94</accession>
<evidence type="ECO:0000313" key="2">
    <source>
        <dbReference type="EMBL" id="GHD12652.1"/>
    </source>
</evidence>
<reference evidence="3" key="1">
    <citation type="journal article" date="2019" name="Int. J. Syst. Evol. Microbiol.">
        <title>The Global Catalogue of Microorganisms (GCM) 10K type strain sequencing project: providing services to taxonomists for standard genome sequencing and annotation.</title>
        <authorList>
            <consortium name="The Broad Institute Genomics Platform"/>
            <consortium name="The Broad Institute Genome Sequencing Center for Infectious Disease"/>
            <person name="Wu L."/>
            <person name="Ma J."/>
        </authorList>
    </citation>
    <scope>NUCLEOTIDE SEQUENCE [LARGE SCALE GENOMIC DNA]</scope>
    <source>
        <strain evidence="3">KCTC 19466</strain>
    </source>
</reference>
<keyword evidence="3" id="KW-1185">Reference proteome</keyword>
<dbReference type="Proteomes" id="UP000642819">
    <property type="component" value="Unassembled WGS sequence"/>
</dbReference>
<dbReference type="EMBL" id="BMXK01000014">
    <property type="protein sequence ID" value="GHD12652.1"/>
    <property type="molecule type" value="Genomic_DNA"/>
</dbReference>
<keyword evidence="1" id="KW-0812">Transmembrane</keyword>
<feature type="transmembrane region" description="Helical" evidence="1">
    <location>
        <begin position="6"/>
        <end position="24"/>
    </location>
</feature>
<protein>
    <submittedName>
        <fullName evidence="2">Uncharacterized protein</fullName>
    </submittedName>
</protein>
<feature type="transmembrane region" description="Helical" evidence="1">
    <location>
        <begin position="63"/>
        <end position="82"/>
    </location>
</feature>
<proteinExistence type="predicted"/>
<keyword evidence="1" id="KW-1133">Transmembrane helix</keyword>
<name>A0ABQ3GM94_9MICC</name>
<sequence>MIWTAWALLIGVTGLSLFTVLRTWRPGATARRTPLAIALAVLLSLAAGAGVIGGALAAAAVPAALAIVVSVGAATLGGGPVAEAMFRWASFKHDGGALLTVGMPADAVARGGEPEPGGAVLRGGLWIGMLERGAIASTLWAGWPEGLAIVLAVKGLGRFTELKQHAAAEQFILGTFASVLWACAAYGVGRLLI</sequence>
<evidence type="ECO:0000313" key="3">
    <source>
        <dbReference type="Proteomes" id="UP000642819"/>
    </source>
</evidence>
<evidence type="ECO:0000256" key="1">
    <source>
        <dbReference type="SAM" id="Phobius"/>
    </source>
</evidence>
<gene>
    <name evidence="2" type="ORF">GCM10008096_28230</name>
</gene>
<organism evidence="2 3">
    <name type="scientific">Zhihengliuella salsuginis</name>
    <dbReference type="NCBI Taxonomy" id="578222"/>
    <lineage>
        <taxon>Bacteria</taxon>
        <taxon>Bacillati</taxon>
        <taxon>Actinomycetota</taxon>
        <taxon>Actinomycetes</taxon>
        <taxon>Micrococcales</taxon>
        <taxon>Micrococcaceae</taxon>
        <taxon>Zhihengliuella</taxon>
    </lineage>
</organism>